<name>A0A0K8P380_PISS1</name>
<protein>
    <submittedName>
        <fullName evidence="1">Uncharacterized protein</fullName>
    </submittedName>
</protein>
<dbReference type="EMBL" id="BBYR01000037">
    <property type="protein sequence ID" value="GAP36635.1"/>
    <property type="molecule type" value="Genomic_DNA"/>
</dbReference>
<evidence type="ECO:0000313" key="1">
    <source>
        <dbReference type="EMBL" id="GAP36635.1"/>
    </source>
</evidence>
<sequence length="132" mass="15119">MNLQDRDTLLAFIDRIERDQAQARDGWIEQTDEEGALRVLVGTALELDDDGRPLLVFRVMLAGHWTSPIYYLFEPRKGGGHGRSVRYILSHDQPRLNRQWFCGVTERSTPFLGTYRGDFGLVGAKFRHVVDA</sequence>
<dbReference type="AlphaFoldDB" id="A0A0K8P380"/>
<evidence type="ECO:0000313" key="2">
    <source>
        <dbReference type="Proteomes" id="UP000037660"/>
    </source>
</evidence>
<organism evidence="1 2">
    <name type="scientific">Piscinibacter sakaiensis</name>
    <name type="common">Ideonella sakaiensis</name>
    <dbReference type="NCBI Taxonomy" id="1547922"/>
    <lineage>
        <taxon>Bacteria</taxon>
        <taxon>Pseudomonadati</taxon>
        <taxon>Pseudomonadota</taxon>
        <taxon>Betaproteobacteria</taxon>
        <taxon>Burkholderiales</taxon>
        <taxon>Sphaerotilaceae</taxon>
        <taxon>Piscinibacter</taxon>
    </lineage>
</organism>
<comment type="caution">
    <text evidence="1">The sequence shown here is derived from an EMBL/GenBank/DDBJ whole genome shotgun (WGS) entry which is preliminary data.</text>
</comment>
<keyword evidence="2" id="KW-1185">Reference proteome</keyword>
<accession>A0A0K8P380</accession>
<reference evidence="1 2" key="2">
    <citation type="journal article" date="2016" name="Science">
        <title>A bacterium that degrades and assimilates poly(ethylene terephthalate).</title>
        <authorList>
            <person name="Yoshida S."/>
            <person name="Hiraga K."/>
            <person name="Takehana T."/>
            <person name="Taniguchi I."/>
            <person name="Yamaji H."/>
            <person name="Maeda Y."/>
            <person name="Toyohara K."/>
            <person name="Miyamoto K."/>
            <person name="Kimura Y."/>
            <person name="Oda K."/>
        </authorList>
    </citation>
    <scope>NUCLEOTIDE SEQUENCE [LARGE SCALE GENOMIC DNA]</scope>
    <source>
        <strain evidence="2">NBRC 110686 / TISTR 2288 / 201-F6</strain>
    </source>
</reference>
<dbReference type="RefSeq" id="WP_054020615.1">
    <property type="nucleotide sequence ID" value="NZ_BBYR01000037.1"/>
</dbReference>
<dbReference type="Proteomes" id="UP000037660">
    <property type="component" value="Unassembled WGS sequence"/>
</dbReference>
<dbReference type="STRING" id="1547922.ISF6_2475"/>
<proteinExistence type="predicted"/>
<reference evidence="2" key="1">
    <citation type="submission" date="2015-07" db="EMBL/GenBank/DDBJ databases">
        <title>Discovery of a poly(ethylene terephthalate assimilation.</title>
        <authorList>
            <person name="Yoshida S."/>
            <person name="Hiraga K."/>
            <person name="Takehana T."/>
            <person name="Taniguchi I."/>
            <person name="Yamaji H."/>
            <person name="Maeda Y."/>
            <person name="Toyohara K."/>
            <person name="Miyamoto K."/>
            <person name="Kimura Y."/>
            <person name="Oda K."/>
        </authorList>
    </citation>
    <scope>NUCLEOTIDE SEQUENCE [LARGE SCALE GENOMIC DNA]</scope>
    <source>
        <strain evidence="2">NBRC 110686 / TISTR 2288 / 201-F6</strain>
    </source>
</reference>
<gene>
    <name evidence="1" type="ORF">ISF6_2475</name>
</gene>